<accession>A0ABX0E446</accession>
<dbReference type="Proteomes" id="UP001518140">
    <property type="component" value="Unassembled WGS sequence"/>
</dbReference>
<dbReference type="EMBL" id="JAAKZX010000320">
    <property type="protein sequence ID" value="NGO48988.1"/>
    <property type="molecule type" value="Genomic_DNA"/>
</dbReference>
<sequence>MTDNTAWQLEDFVDSLVVELDKTRETLAVKAVNKPLSYTVKELALDLNTFPSYDGEQIRFLTAQPGQEGASKVTISLNSITDQQVRATTKLPRGTTDVTIDQIDVDQETRKKLRKLGVSSVDDLEQLQERDVDLGQVSGNDIDYTMLAKKIQKSRRNQSPPTIGAVSLSVADDDGPCLLIEGRHLGVDPAFQPVAVVNEVLADVLATSDRELLIQLAPGNALRADNDVVVAFDQYAVVKVNVRT</sequence>
<reference evidence="1 2" key="1">
    <citation type="submission" date="2020-02" db="EMBL/GenBank/DDBJ databases">
        <title>Whole-genome analyses of novel actinobacteria.</title>
        <authorList>
            <person name="Sahin N."/>
            <person name="Tokatli A."/>
        </authorList>
    </citation>
    <scope>NUCLEOTIDE SEQUENCE [LARGE SCALE GENOMIC DNA]</scope>
    <source>
        <strain evidence="1 2">YC419</strain>
    </source>
</reference>
<dbReference type="RefSeq" id="WP_165345444.1">
    <property type="nucleotide sequence ID" value="NZ_JAAKZX010000320.1"/>
</dbReference>
<comment type="caution">
    <text evidence="1">The sequence shown here is derived from an EMBL/GenBank/DDBJ whole genome shotgun (WGS) entry which is preliminary data.</text>
</comment>
<proteinExistence type="predicted"/>
<protein>
    <submittedName>
        <fullName evidence="1">Uncharacterized protein</fullName>
    </submittedName>
</protein>
<keyword evidence="2" id="KW-1185">Reference proteome</keyword>
<name>A0ABX0E446_9ACTN</name>
<organism evidence="1 2">
    <name type="scientific">Streptomyces ureilyticus</name>
    <dbReference type="NCBI Taxonomy" id="1775131"/>
    <lineage>
        <taxon>Bacteria</taxon>
        <taxon>Bacillati</taxon>
        <taxon>Actinomycetota</taxon>
        <taxon>Actinomycetes</taxon>
        <taxon>Kitasatosporales</taxon>
        <taxon>Streptomycetaceae</taxon>
        <taxon>Streptomyces</taxon>
    </lineage>
</organism>
<evidence type="ECO:0000313" key="1">
    <source>
        <dbReference type="EMBL" id="NGO48988.1"/>
    </source>
</evidence>
<gene>
    <name evidence="1" type="ORF">G6048_45255</name>
</gene>
<evidence type="ECO:0000313" key="2">
    <source>
        <dbReference type="Proteomes" id="UP001518140"/>
    </source>
</evidence>